<dbReference type="InterPro" id="IPR002734">
    <property type="entry name" value="RibDG_C"/>
</dbReference>
<gene>
    <name evidence="2" type="ORF">DI598_20710</name>
</gene>
<reference evidence="2 3" key="1">
    <citation type="submission" date="2017-11" db="EMBL/GenBank/DDBJ databases">
        <title>Infants hospitalized years apart are colonized by the same room-sourced microbial strains.</title>
        <authorList>
            <person name="Brooks B."/>
            <person name="Olm M.R."/>
            <person name="Firek B.A."/>
            <person name="Baker R."/>
            <person name="Thomas B.C."/>
            <person name="Morowitz M.J."/>
            <person name="Banfield J.F."/>
        </authorList>
    </citation>
    <scope>NUCLEOTIDE SEQUENCE [LARGE SCALE GENOMIC DNA]</scope>
    <source>
        <strain evidence="2">S2_009_000_R2_76</strain>
    </source>
</reference>
<dbReference type="GO" id="GO:0008703">
    <property type="term" value="F:5-amino-6-(5-phosphoribosylamino)uracil reductase activity"/>
    <property type="evidence" value="ECO:0007669"/>
    <property type="project" value="InterPro"/>
</dbReference>
<dbReference type="AlphaFoldDB" id="A0A2W5E8T7"/>
<accession>A0A2W5E8T7</accession>
<feature type="non-terminal residue" evidence="2">
    <location>
        <position position="102"/>
    </location>
</feature>
<evidence type="ECO:0000313" key="2">
    <source>
        <dbReference type="EMBL" id="PZP38474.1"/>
    </source>
</evidence>
<sequence>MYKSLDQGGVVVFTGLDIAAKPPAGIDVIPSEREPGGRISIPFVLQTLAARGVTRLMVEGGQAVLTSFLQSGLWDEFYLYRSTDVIGEAGLDAAADPSLMPR</sequence>
<evidence type="ECO:0000259" key="1">
    <source>
        <dbReference type="Pfam" id="PF01872"/>
    </source>
</evidence>
<organism evidence="2 3">
    <name type="scientific">Pseudopedobacter saltans</name>
    <dbReference type="NCBI Taxonomy" id="151895"/>
    <lineage>
        <taxon>Bacteria</taxon>
        <taxon>Pseudomonadati</taxon>
        <taxon>Bacteroidota</taxon>
        <taxon>Sphingobacteriia</taxon>
        <taxon>Sphingobacteriales</taxon>
        <taxon>Sphingobacteriaceae</taxon>
        <taxon>Pseudopedobacter</taxon>
    </lineage>
</organism>
<proteinExistence type="predicted"/>
<dbReference type="SUPFAM" id="SSF53597">
    <property type="entry name" value="Dihydrofolate reductase-like"/>
    <property type="match status" value="1"/>
</dbReference>
<dbReference type="GO" id="GO:0009231">
    <property type="term" value="P:riboflavin biosynthetic process"/>
    <property type="evidence" value="ECO:0007669"/>
    <property type="project" value="InterPro"/>
</dbReference>
<dbReference type="EMBL" id="QFOI01000754">
    <property type="protein sequence ID" value="PZP38474.1"/>
    <property type="molecule type" value="Genomic_DNA"/>
</dbReference>
<dbReference type="Proteomes" id="UP000249645">
    <property type="component" value="Unassembled WGS sequence"/>
</dbReference>
<dbReference type="Gene3D" id="3.40.430.10">
    <property type="entry name" value="Dihydrofolate Reductase, subunit A"/>
    <property type="match status" value="1"/>
</dbReference>
<evidence type="ECO:0000313" key="3">
    <source>
        <dbReference type="Proteomes" id="UP000249645"/>
    </source>
</evidence>
<comment type="caution">
    <text evidence="2">The sequence shown here is derived from an EMBL/GenBank/DDBJ whole genome shotgun (WGS) entry which is preliminary data.</text>
</comment>
<dbReference type="InterPro" id="IPR024072">
    <property type="entry name" value="DHFR-like_dom_sf"/>
</dbReference>
<name>A0A2W5E8T7_9SPHI</name>
<dbReference type="Pfam" id="PF01872">
    <property type="entry name" value="RibD_C"/>
    <property type="match status" value="1"/>
</dbReference>
<protein>
    <recommendedName>
        <fullName evidence="1">Bacterial bifunctional deaminase-reductase C-terminal domain-containing protein</fullName>
    </recommendedName>
</protein>
<feature type="domain" description="Bacterial bifunctional deaminase-reductase C-terminal" evidence="1">
    <location>
        <begin position="27"/>
        <end position="88"/>
    </location>
</feature>